<dbReference type="InterPro" id="IPR038562">
    <property type="entry name" value="Ribosomal_eL34_C_sf"/>
</dbReference>
<keyword evidence="2 4" id="KW-0689">Ribosomal protein</keyword>
<dbReference type="GO" id="GO:0005840">
    <property type="term" value="C:ribosome"/>
    <property type="evidence" value="ECO:0007669"/>
    <property type="project" value="UniProtKB-KW"/>
</dbReference>
<comment type="similarity">
    <text evidence="1">Belongs to the eukaryotic ribosomal protein eL34 family.</text>
</comment>
<accession>A0ABQ7J5U9</accession>
<name>A0ABQ7J5U9_9APIC</name>
<evidence type="ECO:0000313" key="4">
    <source>
        <dbReference type="EMBL" id="KAF8819362.1"/>
    </source>
</evidence>
<protein>
    <submittedName>
        <fullName evidence="4">Ribosomal protein RPL34</fullName>
    </submittedName>
</protein>
<gene>
    <name evidence="4" type="primary">RPL34</name>
    <name evidence="4" type="ORF">IE077_004222</name>
</gene>
<dbReference type="InterPro" id="IPR008195">
    <property type="entry name" value="Ribosomal_eL34"/>
</dbReference>
<dbReference type="Gene3D" id="6.20.340.10">
    <property type="match status" value="1"/>
</dbReference>
<keyword evidence="5" id="KW-1185">Reference proteome</keyword>
<organism evidence="4 5">
    <name type="scientific">Cardiosporidium cionae</name>
    <dbReference type="NCBI Taxonomy" id="476202"/>
    <lineage>
        <taxon>Eukaryota</taxon>
        <taxon>Sar</taxon>
        <taxon>Alveolata</taxon>
        <taxon>Apicomplexa</taxon>
        <taxon>Aconoidasida</taxon>
        <taxon>Nephromycida</taxon>
        <taxon>Cardiosporidium</taxon>
    </lineage>
</organism>
<evidence type="ECO:0000256" key="3">
    <source>
        <dbReference type="ARBA" id="ARBA00023274"/>
    </source>
</evidence>
<dbReference type="EMBL" id="JADAQX010000795">
    <property type="protein sequence ID" value="KAF8819362.1"/>
    <property type="molecule type" value="Genomic_DNA"/>
</dbReference>
<proteinExistence type="inferred from homology"/>
<comment type="caution">
    <text evidence="4">The sequence shown here is derived from an EMBL/GenBank/DDBJ whole genome shotgun (WGS) entry which is preliminary data.</text>
</comment>
<evidence type="ECO:0000313" key="5">
    <source>
        <dbReference type="Proteomes" id="UP000823046"/>
    </source>
</evidence>
<reference evidence="4 5" key="1">
    <citation type="journal article" date="2020" name="bioRxiv">
        <title>Metabolic contributions of an alphaproteobacterial endosymbiont in the apicomplexan Cardiosporidium cionae.</title>
        <authorList>
            <person name="Hunter E.S."/>
            <person name="Paight C.J."/>
            <person name="Lane C.E."/>
        </authorList>
    </citation>
    <scope>NUCLEOTIDE SEQUENCE [LARGE SCALE GENOMIC DNA]</scope>
    <source>
        <strain evidence="4">ESH_2018</strain>
    </source>
</reference>
<evidence type="ECO:0000256" key="2">
    <source>
        <dbReference type="ARBA" id="ARBA00022980"/>
    </source>
</evidence>
<dbReference type="PANTHER" id="PTHR10759">
    <property type="entry name" value="60S RIBOSOMAL PROTEIN L34"/>
    <property type="match status" value="1"/>
</dbReference>
<dbReference type="Proteomes" id="UP000823046">
    <property type="component" value="Unassembled WGS sequence"/>
</dbReference>
<sequence>MGVTNHSIDPPSERCIMYIHNLLPRHDLTYSILVLRAARPRERPRMRKSERTVARAYGGSRCHHCVRERIIRAFLIEEQRCVKEVILEKGKQKKDETKVEIKKTVIAPSSKKAARN</sequence>
<dbReference type="Pfam" id="PF01199">
    <property type="entry name" value="Ribosomal_L34e"/>
    <property type="match status" value="1"/>
</dbReference>
<evidence type="ECO:0000256" key="1">
    <source>
        <dbReference type="ARBA" id="ARBA00009875"/>
    </source>
</evidence>
<keyword evidence="3" id="KW-0687">Ribonucleoprotein</keyword>